<feature type="compositionally biased region" description="Basic and acidic residues" evidence="1">
    <location>
        <begin position="190"/>
        <end position="213"/>
    </location>
</feature>
<dbReference type="Proteomes" id="UP001150879">
    <property type="component" value="Unassembled WGS sequence"/>
</dbReference>
<comment type="caution">
    <text evidence="2">The sequence shown here is derived from an EMBL/GenBank/DDBJ whole genome shotgun (WGS) entry which is preliminary data.</text>
</comment>
<name>A0A9W9M2E9_9EURO</name>
<gene>
    <name evidence="2" type="ORF">N7472_010954</name>
</gene>
<feature type="compositionally biased region" description="Polar residues" evidence="1">
    <location>
        <begin position="132"/>
        <end position="141"/>
    </location>
</feature>
<sequence>MLQIKFSLNANHYGEQGSFDCLPGENAEQEILDAVRISSKLQSMLPVETVISLYERIQADAVFLIDYKVKHNSSEQFFLSAIDGSPNQGHLAVLLDSVILPNDESLSSDVSLDTRTQYLSNDFDDHHPDGPNINSPNNSDVTSHDSAIDLNDGHQYTSTRPGSSKALDTRYTKNETLIRSVSLTSPTIGRLERSTKVTSEEIESRGATPERFRQSSSRLQPTVEGVPDKDEIAAVNPIGSDDISTNITGIDLAQSGIQIPSSERYSLESQQRADYAPGNARGSDPDGCSISNESFKESDLDLAIGDSMRFLSEDENPVDFTSNPQGRIFTSISPSLNSNGLSALPKKLSDTSHLPLPIGGFQASSKRKLSLAVESQSDQSSRNLRSRFAPEQSEEPEQPSLAVEDCEPNEPDILESVYSQLTLQQLTEVHRTGKGLHSHNLEAFRKVLLYVEGLWFLERPFLE</sequence>
<reference evidence="2" key="2">
    <citation type="journal article" date="2023" name="IMA Fungus">
        <title>Comparative genomic study of the Penicillium genus elucidates a diverse pangenome and 15 lateral gene transfer events.</title>
        <authorList>
            <person name="Petersen C."/>
            <person name="Sorensen T."/>
            <person name="Nielsen M.R."/>
            <person name="Sondergaard T.E."/>
            <person name="Sorensen J.L."/>
            <person name="Fitzpatrick D.A."/>
            <person name="Frisvad J.C."/>
            <person name="Nielsen K.L."/>
        </authorList>
    </citation>
    <scope>NUCLEOTIDE SEQUENCE</scope>
    <source>
        <strain evidence="2">IBT 16849</strain>
    </source>
</reference>
<reference evidence="2" key="1">
    <citation type="submission" date="2022-11" db="EMBL/GenBank/DDBJ databases">
        <authorList>
            <person name="Petersen C."/>
        </authorList>
    </citation>
    <scope>NUCLEOTIDE SEQUENCE</scope>
    <source>
        <strain evidence="2">IBT 16849</strain>
    </source>
</reference>
<accession>A0A9W9M2E9</accession>
<feature type="region of interest" description="Disordered" evidence="1">
    <location>
        <begin position="189"/>
        <end position="227"/>
    </location>
</feature>
<dbReference type="AlphaFoldDB" id="A0A9W9M2E9"/>
<feature type="region of interest" description="Disordered" evidence="1">
    <location>
        <begin position="265"/>
        <end position="294"/>
    </location>
</feature>
<proteinExistence type="predicted"/>
<feature type="region of interest" description="Disordered" evidence="1">
    <location>
        <begin position="370"/>
        <end position="404"/>
    </location>
</feature>
<feature type="compositionally biased region" description="Polar residues" evidence="1">
    <location>
        <begin position="373"/>
        <end position="383"/>
    </location>
</feature>
<protein>
    <submittedName>
        <fullName evidence="2">Uncharacterized protein</fullName>
    </submittedName>
</protein>
<feature type="region of interest" description="Disordered" evidence="1">
    <location>
        <begin position="119"/>
        <end position="166"/>
    </location>
</feature>
<dbReference type="EMBL" id="JAPQKP010000006">
    <property type="protein sequence ID" value="KAJ5186114.1"/>
    <property type="molecule type" value="Genomic_DNA"/>
</dbReference>
<keyword evidence="3" id="KW-1185">Reference proteome</keyword>
<evidence type="ECO:0000256" key="1">
    <source>
        <dbReference type="SAM" id="MobiDB-lite"/>
    </source>
</evidence>
<organism evidence="2 3">
    <name type="scientific">Penicillium cf. griseofulvum</name>
    <dbReference type="NCBI Taxonomy" id="2972120"/>
    <lineage>
        <taxon>Eukaryota</taxon>
        <taxon>Fungi</taxon>
        <taxon>Dikarya</taxon>
        <taxon>Ascomycota</taxon>
        <taxon>Pezizomycotina</taxon>
        <taxon>Eurotiomycetes</taxon>
        <taxon>Eurotiomycetidae</taxon>
        <taxon>Eurotiales</taxon>
        <taxon>Aspergillaceae</taxon>
        <taxon>Penicillium</taxon>
    </lineage>
</organism>
<evidence type="ECO:0000313" key="3">
    <source>
        <dbReference type="Proteomes" id="UP001150879"/>
    </source>
</evidence>
<dbReference type="OrthoDB" id="4368596at2759"/>
<evidence type="ECO:0000313" key="2">
    <source>
        <dbReference type="EMBL" id="KAJ5186114.1"/>
    </source>
</evidence>